<proteinExistence type="predicted"/>
<sequence>MVSYISASRIYPVSTAPIKNGVVAIHPDGTIADVLPAEEAAAKNIQNIKYYEGILVPGLVNTHCHLELSHLEGKIAMHTGLPGFVQQVIQQRQAAAAEMDAAMEKADAAMFDNGIVAVGDISNQIASREVKLQSKLYYQTFVEAMGFSPGRAAEIITQAKATRAAFHPLKATIVPHAPYSVSAALFAEINAVSGIEGESVSIHNQETADENAFFESKTGHFLKLYEFLGLDISFFETHGKSSLQTYLPLLSAAPRTLLVHNTFTSREDLEFAAGAHDLLFWCLCPNANLYIENRLPDIGLLRAAGVTLTLGTDSLASNQQLSILAEMLTLQEKAGVPFEELLRWATLNGAAFLGIDNLYGSFEKGKKPGVNLITQAEGGRLTAQTTIQRLA</sequence>
<evidence type="ECO:0000313" key="4">
    <source>
        <dbReference type="Proteomes" id="UP000198850"/>
    </source>
</evidence>
<evidence type="ECO:0000256" key="1">
    <source>
        <dbReference type="ARBA" id="ARBA00022801"/>
    </source>
</evidence>
<dbReference type="InterPro" id="IPR032466">
    <property type="entry name" value="Metal_Hydrolase"/>
</dbReference>
<dbReference type="GO" id="GO:0016810">
    <property type="term" value="F:hydrolase activity, acting on carbon-nitrogen (but not peptide) bonds"/>
    <property type="evidence" value="ECO:0007669"/>
    <property type="project" value="InterPro"/>
</dbReference>
<dbReference type="PANTHER" id="PTHR43794:SF11">
    <property type="entry name" value="AMIDOHYDROLASE-RELATED DOMAIN-CONTAINING PROTEIN"/>
    <property type="match status" value="1"/>
</dbReference>
<protein>
    <submittedName>
        <fullName evidence="3">Cytosine/adenosine deaminase</fullName>
    </submittedName>
</protein>
<dbReference type="AlphaFoldDB" id="A0A1H4EK06"/>
<dbReference type="Gene3D" id="3.20.20.140">
    <property type="entry name" value="Metal-dependent hydrolases"/>
    <property type="match status" value="1"/>
</dbReference>
<name>A0A1H4EK06_9SPHI</name>
<organism evidence="3 4">
    <name type="scientific">Pedobacter hartonius</name>
    <dbReference type="NCBI Taxonomy" id="425514"/>
    <lineage>
        <taxon>Bacteria</taxon>
        <taxon>Pseudomonadati</taxon>
        <taxon>Bacteroidota</taxon>
        <taxon>Sphingobacteriia</taxon>
        <taxon>Sphingobacteriales</taxon>
        <taxon>Sphingobacteriaceae</taxon>
        <taxon>Pedobacter</taxon>
    </lineage>
</organism>
<dbReference type="Proteomes" id="UP000198850">
    <property type="component" value="Unassembled WGS sequence"/>
</dbReference>
<evidence type="ECO:0000259" key="2">
    <source>
        <dbReference type="Pfam" id="PF01979"/>
    </source>
</evidence>
<keyword evidence="1" id="KW-0378">Hydrolase</keyword>
<dbReference type="InterPro" id="IPR011059">
    <property type="entry name" value="Metal-dep_hydrolase_composite"/>
</dbReference>
<dbReference type="SUPFAM" id="SSF51338">
    <property type="entry name" value="Composite domain of metallo-dependent hydrolases"/>
    <property type="match status" value="1"/>
</dbReference>
<dbReference type="Pfam" id="PF01979">
    <property type="entry name" value="Amidohydro_1"/>
    <property type="match status" value="1"/>
</dbReference>
<accession>A0A1H4EK06</accession>
<reference evidence="3 4" key="1">
    <citation type="submission" date="2016-10" db="EMBL/GenBank/DDBJ databases">
        <authorList>
            <person name="de Groot N.N."/>
        </authorList>
    </citation>
    <scope>NUCLEOTIDE SEQUENCE [LARGE SCALE GENOMIC DNA]</scope>
    <source>
        <strain evidence="3 4">DSM 19033</strain>
    </source>
</reference>
<dbReference type="InterPro" id="IPR050287">
    <property type="entry name" value="MTA/SAH_deaminase"/>
</dbReference>
<dbReference type="OrthoDB" id="9807210at2"/>
<dbReference type="STRING" id="425514.SAMN05443550_10616"/>
<dbReference type="SUPFAM" id="SSF51556">
    <property type="entry name" value="Metallo-dependent hydrolases"/>
    <property type="match status" value="1"/>
</dbReference>
<gene>
    <name evidence="3" type="ORF">SAMN05443550_10616</name>
</gene>
<evidence type="ECO:0000313" key="3">
    <source>
        <dbReference type="EMBL" id="SEA85345.1"/>
    </source>
</evidence>
<dbReference type="EMBL" id="FNRA01000006">
    <property type="protein sequence ID" value="SEA85345.1"/>
    <property type="molecule type" value="Genomic_DNA"/>
</dbReference>
<dbReference type="PANTHER" id="PTHR43794">
    <property type="entry name" value="AMINOHYDROLASE SSNA-RELATED"/>
    <property type="match status" value="1"/>
</dbReference>
<dbReference type="InterPro" id="IPR006680">
    <property type="entry name" value="Amidohydro-rel"/>
</dbReference>
<keyword evidence="4" id="KW-1185">Reference proteome</keyword>
<dbReference type="RefSeq" id="WP_090556924.1">
    <property type="nucleotide sequence ID" value="NZ_FNRA01000006.1"/>
</dbReference>
<feature type="domain" description="Amidohydrolase-related" evidence="2">
    <location>
        <begin position="54"/>
        <end position="372"/>
    </location>
</feature>